<evidence type="ECO:0000256" key="8">
    <source>
        <dbReference type="SAM" id="MobiDB-lite"/>
    </source>
</evidence>
<feature type="transmembrane region" description="Helical" evidence="7">
    <location>
        <begin position="267"/>
        <end position="289"/>
    </location>
</feature>
<evidence type="ECO:0000256" key="4">
    <source>
        <dbReference type="ARBA" id="ARBA00022692"/>
    </source>
</evidence>
<feature type="compositionally biased region" description="Low complexity" evidence="8">
    <location>
        <begin position="8"/>
        <end position="20"/>
    </location>
</feature>
<feature type="transmembrane region" description="Helical" evidence="7">
    <location>
        <begin position="161"/>
        <end position="181"/>
    </location>
</feature>
<accession>A0ABU2XUG8</accession>
<dbReference type="Proteomes" id="UP001180754">
    <property type="component" value="Unassembled WGS sequence"/>
</dbReference>
<proteinExistence type="inferred from homology"/>
<evidence type="ECO:0000313" key="11">
    <source>
        <dbReference type="Proteomes" id="UP001180754"/>
    </source>
</evidence>
<sequence>MTVETGQSAGSAAGANSARGPARETADKGRTGGTGKGGGRPPGRIRNALSRHWYAWAMVAPVVLVIGLIIGYPLVRGLYLSLTDANEANVERTIGMNHIPATYKSVGLDNFTAILKDQVFWDRLGWTLTWTVACVTVTFALGLGLAVLLNRSFAGRAVYRSLLILPWAVPAFVSVFAWRLLYNEKNGILNKILDGGGIDAVPWLNDPTMAKIAVIAVNVWLGVPFMLVALLGGLQSIPGELYEAAEMDGAGPGQRFRHITLPGLRSVSSTVVLLSTIWTFNMFPVIFLLTRGGPGDSTEILVTYAYRLSFVNSPRDFAGASAWGVLILLILMLFALVYRRALRRQGEVW</sequence>
<evidence type="ECO:0000256" key="1">
    <source>
        <dbReference type="ARBA" id="ARBA00004651"/>
    </source>
</evidence>
<feature type="compositionally biased region" description="Gly residues" evidence="8">
    <location>
        <begin position="31"/>
        <end position="41"/>
    </location>
</feature>
<dbReference type="Pfam" id="PF00528">
    <property type="entry name" value="BPD_transp_1"/>
    <property type="match status" value="1"/>
</dbReference>
<feature type="compositionally biased region" description="Basic and acidic residues" evidence="8">
    <location>
        <begin position="21"/>
        <end position="30"/>
    </location>
</feature>
<dbReference type="InterPro" id="IPR000515">
    <property type="entry name" value="MetI-like"/>
</dbReference>
<comment type="similarity">
    <text evidence="7">Belongs to the binding-protein-dependent transport system permease family.</text>
</comment>
<dbReference type="RefSeq" id="WP_311730039.1">
    <property type="nucleotide sequence ID" value="NZ_JAVRFD010000034.1"/>
</dbReference>
<dbReference type="PROSITE" id="PS50928">
    <property type="entry name" value="ABC_TM1"/>
    <property type="match status" value="1"/>
</dbReference>
<name>A0ABU2XUG8_9ACTN</name>
<keyword evidence="11" id="KW-1185">Reference proteome</keyword>
<keyword evidence="4 7" id="KW-0812">Transmembrane</keyword>
<comment type="subcellular location">
    <subcellularLocation>
        <location evidence="1 7">Cell membrane</location>
        <topology evidence="1 7">Multi-pass membrane protein</topology>
    </subcellularLocation>
</comment>
<dbReference type="InterPro" id="IPR035906">
    <property type="entry name" value="MetI-like_sf"/>
</dbReference>
<protein>
    <submittedName>
        <fullName evidence="10">Sugar ABC transporter permease</fullName>
    </submittedName>
</protein>
<dbReference type="InterPro" id="IPR050809">
    <property type="entry name" value="UgpAE/MalFG_permease"/>
</dbReference>
<organism evidence="10 11">
    <name type="scientific">Streptomyces lonegramiae</name>
    <dbReference type="NCBI Taxonomy" id="3075524"/>
    <lineage>
        <taxon>Bacteria</taxon>
        <taxon>Bacillati</taxon>
        <taxon>Actinomycetota</taxon>
        <taxon>Actinomycetes</taxon>
        <taxon>Kitasatosporales</taxon>
        <taxon>Streptomycetaceae</taxon>
        <taxon>Streptomyces</taxon>
    </lineage>
</organism>
<dbReference type="EMBL" id="JAVRFD010000034">
    <property type="protein sequence ID" value="MDT0549477.1"/>
    <property type="molecule type" value="Genomic_DNA"/>
</dbReference>
<evidence type="ECO:0000313" key="10">
    <source>
        <dbReference type="EMBL" id="MDT0549477.1"/>
    </source>
</evidence>
<feature type="region of interest" description="Disordered" evidence="8">
    <location>
        <begin position="1"/>
        <end position="44"/>
    </location>
</feature>
<dbReference type="PANTHER" id="PTHR43227:SF7">
    <property type="entry name" value="ARABINOOLIGOSACCHARIDES TRANSPORT SYSTEM PERMEASE PROTEIN ARAP"/>
    <property type="match status" value="1"/>
</dbReference>
<dbReference type="CDD" id="cd06261">
    <property type="entry name" value="TM_PBP2"/>
    <property type="match status" value="1"/>
</dbReference>
<evidence type="ECO:0000256" key="5">
    <source>
        <dbReference type="ARBA" id="ARBA00022989"/>
    </source>
</evidence>
<feature type="transmembrane region" description="Helical" evidence="7">
    <location>
        <begin position="53"/>
        <end position="75"/>
    </location>
</feature>
<dbReference type="Gene3D" id="1.10.3720.10">
    <property type="entry name" value="MetI-like"/>
    <property type="match status" value="1"/>
</dbReference>
<evidence type="ECO:0000256" key="2">
    <source>
        <dbReference type="ARBA" id="ARBA00022448"/>
    </source>
</evidence>
<comment type="caution">
    <text evidence="10">The sequence shown here is derived from an EMBL/GenBank/DDBJ whole genome shotgun (WGS) entry which is preliminary data.</text>
</comment>
<evidence type="ECO:0000256" key="7">
    <source>
        <dbReference type="RuleBase" id="RU363032"/>
    </source>
</evidence>
<evidence type="ECO:0000256" key="6">
    <source>
        <dbReference type="ARBA" id="ARBA00023136"/>
    </source>
</evidence>
<evidence type="ECO:0000256" key="3">
    <source>
        <dbReference type="ARBA" id="ARBA00022475"/>
    </source>
</evidence>
<feature type="transmembrane region" description="Helical" evidence="7">
    <location>
        <begin position="317"/>
        <end position="338"/>
    </location>
</feature>
<feature type="domain" description="ABC transmembrane type-1" evidence="9">
    <location>
        <begin position="124"/>
        <end position="338"/>
    </location>
</feature>
<gene>
    <name evidence="10" type="ORF">RND15_43475</name>
</gene>
<keyword evidence="6 7" id="KW-0472">Membrane</keyword>
<reference evidence="10" key="1">
    <citation type="submission" date="2024-05" db="EMBL/GenBank/DDBJ databases">
        <title>30 novel species of actinomycetes from the DSMZ collection.</title>
        <authorList>
            <person name="Nouioui I."/>
        </authorList>
    </citation>
    <scope>NUCLEOTIDE SEQUENCE</scope>
    <source>
        <strain evidence="10">DSM 41529</strain>
    </source>
</reference>
<feature type="transmembrane region" description="Helical" evidence="7">
    <location>
        <begin position="212"/>
        <end position="234"/>
    </location>
</feature>
<dbReference type="SUPFAM" id="SSF161098">
    <property type="entry name" value="MetI-like"/>
    <property type="match status" value="1"/>
</dbReference>
<keyword evidence="5 7" id="KW-1133">Transmembrane helix</keyword>
<keyword evidence="3" id="KW-1003">Cell membrane</keyword>
<feature type="transmembrane region" description="Helical" evidence="7">
    <location>
        <begin position="128"/>
        <end position="149"/>
    </location>
</feature>
<keyword evidence="2 7" id="KW-0813">Transport</keyword>
<evidence type="ECO:0000259" key="9">
    <source>
        <dbReference type="PROSITE" id="PS50928"/>
    </source>
</evidence>
<dbReference type="PANTHER" id="PTHR43227">
    <property type="entry name" value="BLL4140 PROTEIN"/>
    <property type="match status" value="1"/>
</dbReference>